<accession>A0A166UTG2</accession>
<dbReference type="EMBL" id="AZGY01000001">
    <property type="protein sequence ID" value="OAA32939.1"/>
    <property type="molecule type" value="Genomic_DNA"/>
</dbReference>
<comment type="similarity">
    <text evidence="3">Belongs to the cytochrome P450 family.</text>
</comment>
<keyword evidence="10" id="KW-1185">Reference proteome</keyword>
<keyword evidence="5" id="KW-0808">Transferase</keyword>
<keyword evidence="4" id="KW-0349">Heme</keyword>
<dbReference type="SUPFAM" id="SSF48264">
    <property type="entry name" value="Cytochrome P450"/>
    <property type="match status" value="1"/>
</dbReference>
<dbReference type="GO" id="GO:0004497">
    <property type="term" value="F:monooxygenase activity"/>
    <property type="evidence" value="ECO:0007669"/>
    <property type="project" value="UniProtKB-KW"/>
</dbReference>
<dbReference type="GO" id="GO:0020037">
    <property type="term" value="F:heme binding"/>
    <property type="evidence" value="ECO:0007669"/>
    <property type="project" value="InterPro"/>
</dbReference>
<dbReference type="PANTHER" id="PTHR46206:SF7">
    <property type="entry name" value="P450, PUTATIVE (EUROFUNG)-RELATED"/>
    <property type="match status" value="1"/>
</dbReference>
<dbReference type="OrthoDB" id="5392033at2759"/>
<gene>
    <name evidence="9" type="ORF">AAL_00404</name>
</gene>
<name>A0A166UTG2_9HYPO</name>
<keyword evidence="9" id="KW-0503">Monooxygenase</keyword>
<keyword evidence="7" id="KW-0560">Oxidoreductase</keyword>
<dbReference type="GO" id="GO:0009820">
    <property type="term" value="P:alkaloid metabolic process"/>
    <property type="evidence" value="ECO:0007669"/>
    <property type="project" value="InterPro"/>
</dbReference>
<comment type="cofactor">
    <cofactor evidence="1">
        <name>heme</name>
        <dbReference type="ChEBI" id="CHEBI:30413"/>
    </cofactor>
</comment>
<comment type="pathway">
    <text evidence="2">Secondary metabolite biosynthesis.</text>
</comment>
<dbReference type="CDD" id="cd11041">
    <property type="entry name" value="CYP503A1-like"/>
    <property type="match status" value="1"/>
</dbReference>
<dbReference type="InterPro" id="IPR017795">
    <property type="entry name" value="ABBA_NscD-like"/>
</dbReference>
<reference evidence="9 10" key="1">
    <citation type="journal article" date="2016" name="Genome Biol. Evol.">
        <title>Divergent and convergent evolution of fungal pathogenicity.</title>
        <authorList>
            <person name="Shang Y."/>
            <person name="Xiao G."/>
            <person name="Zheng P."/>
            <person name="Cen K."/>
            <person name="Zhan S."/>
            <person name="Wang C."/>
        </authorList>
    </citation>
    <scope>NUCLEOTIDE SEQUENCE [LARGE SCALE GENOMIC DNA]</scope>
    <source>
        <strain evidence="9 10">RCEF 2490</strain>
    </source>
</reference>
<protein>
    <submittedName>
        <fullName evidence="9">p450 monooxygenase</fullName>
    </submittedName>
</protein>
<dbReference type="GO" id="GO:0016705">
    <property type="term" value="F:oxidoreductase activity, acting on paired donors, with incorporation or reduction of molecular oxygen"/>
    <property type="evidence" value="ECO:0007669"/>
    <property type="project" value="InterPro"/>
</dbReference>
<keyword evidence="8" id="KW-0408">Iron</keyword>
<dbReference type="CDD" id="cd13929">
    <property type="entry name" value="PT-DMATS_CymD"/>
    <property type="match status" value="1"/>
</dbReference>
<dbReference type="Proteomes" id="UP000078544">
    <property type="component" value="Unassembled WGS sequence"/>
</dbReference>
<evidence type="ECO:0000256" key="7">
    <source>
        <dbReference type="ARBA" id="ARBA00023002"/>
    </source>
</evidence>
<dbReference type="Pfam" id="PF00067">
    <property type="entry name" value="p450"/>
    <property type="match status" value="1"/>
</dbReference>
<comment type="caution">
    <text evidence="9">The sequence shown here is derived from an EMBL/GenBank/DDBJ whole genome shotgun (WGS) entry which is preliminary data.</text>
</comment>
<dbReference type="InterPro" id="IPR036396">
    <property type="entry name" value="Cyt_P450_sf"/>
</dbReference>
<evidence type="ECO:0000256" key="2">
    <source>
        <dbReference type="ARBA" id="ARBA00005179"/>
    </source>
</evidence>
<dbReference type="InterPro" id="IPR033964">
    <property type="entry name" value="ABBA"/>
</dbReference>
<dbReference type="STRING" id="1081109.A0A166UTG2"/>
<dbReference type="AlphaFoldDB" id="A0A166UTG2"/>
<proteinExistence type="inferred from homology"/>
<evidence type="ECO:0000256" key="8">
    <source>
        <dbReference type="ARBA" id="ARBA00023004"/>
    </source>
</evidence>
<evidence type="ECO:0000256" key="5">
    <source>
        <dbReference type="ARBA" id="ARBA00022679"/>
    </source>
</evidence>
<dbReference type="GO" id="GO:0005506">
    <property type="term" value="F:iron ion binding"/>
    <property type="evidence" value="ECO:0007669"/>
    <property type="project" value="InterPro"/>
</dbReference>
<dbReference type="InterPro" id="IPR001128">
    <property type="entry name" value="Cyt_P450"/>
</dbReference>
<dbReference type="Gene3D" id="1.10.630.10">
    <property type="entry name" value="Cytochrome P450"/>
    <property type="match status" value="1"/>
</dbReference>
<dbReference type="SFLD" id="SFLDS00036">
    <property type="entry name" value="Aromatic_Prenyltransferase"/>
    <property type="match status" value="1"/>
</dbReference>
<evidence type="ECO:0000256" key="3">
    <source>
        <dbReference type="ARBA" id="ARBA00010617"/>
    </source>
</evidence>
<evidence type="ECO:0000256" key="4">
    <source>
        <dbReference type="ARBA" id="ARBA00022617"/>
    </source>
</evidence>
<dbReference type="GO" id="GO:0016765">
    <property type="term" value="F:transferase activity, transferring alkyl or aryl (other than methyl) groups"/>
    <property type="evidence" value="ECO:0007669"/>
    <property type="project" value="InterPro"/>
</dbReference>
<evidence type="ECO:0000313" key="10">
    <source>
        <dbReference type="Proteomes" id="UP000078544"/>
    </source>
</evidence>
<evidence type="ECO:0000256" key="6">
    <source>
        <dbReference type="ARBA" id="ARBA00022723"/>
    </source>
</evidence>
<evidence type="ECO:0000256" key="1">
    <source>
        <dbReference type="ARBA" id="ARBA00001971"/>
    </source>
</evidence>
<dbReference type="PANTHER" id="PTHR46206">
    <property type="entry name" value="CYTOCHROME P450"/>
    <property type="match status" value="1"/>
</dbReference>
<organism evidence="9 10">
    <name type="scientific">Moelleriella libera RCEF 2490</name>
    <dbReference type="NCBI Taxonomy" id="1081109"/>
    <lineage>
        <taxon>Eukaryota</taxon>
        <taxon>Fungi</taxon>
        <taxon>Dikarya</taxon>
        <taxon>Ascomycota</taxon>
        <taxon>Pezizomycotina</taxon>
        <taxon>Sordariomycetes</taxon>
        <taxon>Hypocreomycetidae</taxon>
        <taxon>Hypocreales</taxon>
        <taxon>Clavicipitaceae</taxon>
        <taxon>Moelleriella</taxon>
    </lineage>
</organism>
<sequence length="883" mass="98767">MDMDLIVVPLKYASELRAMTSDKLDPLTASFDDNAGAVTGILLGSELHTEAIQRKLTPKLPQILPMMMDELSLSFNQLLPQRDGEWVAVSPYELVLKLTSRAAARLFVGEPTCRDEVFLEMVASFSRNTFDTISTARGLSHMLTSLLGGWVSTVKEAREQLQYIQQLLGTQVAKRRASADEKGEDFLQWCIDLARTEDESRPESLAHRTLGILSMAVVHTTAMASTHIMFDMLADESLKSSLRQEQESILQNGWTDISQQNMLDMKKLDSLMRESQRINPVGEFTFRRVVKKPITLSDGFELKPGQQIGIAARCINTDEEFLPDAEKFSPLRWTKHQQAAPTLFTNSSAANLHFGLGRYACPGRFLASLQSTFPAGRPPNIVDGDKILPNRDAVVLLRSRPRLLGSKPLFQSSTYCPLCQRAAQLKASSGQPTSVTYTKKTQINKETKGSIMTVQSVTRTATTRATAVDPRDIKYWTDHAVPCLKSLMNSAEEYTPKEHEAQVRLMKEYVIPNLGPRPSVRNCPSHITQSTSPIQMSINASTNGGNCVRYCWEMLGPKGGSPSDPLAIQATKDIMASLSKAFGFSTRWSDGIISAMELSQAESQQLVEMLPKWMRARVPEGVEPAPIKRIPFSFTAFDLKGSTVGMKLYINLKAKEIITGKSSGPLLWDTLRKFTPAFKPEALGMIEDYVSRLPASSIELVGIDCVEESKLSSARVKLYINTTDNSFNTVRDAVTLGGKVNDDDTKKGLEILRKIWHLLRQEPKEIADDDYDKPINDASMLFQKTYFSFELRPGQDFPTVKTYLPTWNYVRSDAETIQNYEEVFRILDHPWGQNGRYGKIVADAFGPIDHGRVKPLHCDASYIYDKKKGVYQTLYYSTPLADE</sequence>
<dbReference type="NCBIfam" id="TIGR03429">
    <property type="entry name" value="arom_pren_DMATS"/>
    <property type="match status" value="1"/>
</dbReference>
<keyword evidence="6" id="KW-0479">Metal-binding</keyword>
<dbReference type="Pfam" id="PF11991">
    <property type="entry name" value="Trp_DMAT"/>
    <property type="match status" value="1"/>
</dbReference>
<evidence type="ECO:0000313" key="9">
    <source>
        <dbReference type="EMBL" id="OAA32939.1"/>
    </source>
</evidence>